<protein>
    <submittedName>
        <fullName evidence="6">Phosphoglycerate mutase family protein</fullName>
    </submittedName>
</protein>
<dbReference type="EMBL" id="JAROYP010000005">
    <property type="protein sequence ID" value="MDH5161405.1"/>
    <property type="molecule type" value="Genomic_DNA"/>
</dbReference>
<evidence type="ECO:0000313" key="7">
    <source>
        <dbReference type="Proteomes" id="UP001159179"/>
    </source>
</evidence>
<dbReference type="PROSITE" id="PS51257">
    <property type="entry name" value="PROKAR_LIPOPROTEIN"/>
    <property type="match status" value="1"/>
</dbReference>
<feature type="active site" description="Proton donor/acceptor" evidence="2">
    <location>
        <position position="126"/>
    </location>
</feature>
<organism evidence="6 7">
    <name type="scientific">Heyndrickxia oleronia</name>
    <dbReference type="NCBI Taxonomy" id="38875"/>
    <lineage>
        <taxon>Bacteria</taxon>
        <taxon>Bacillati</taxon>
        <taxon>Bacillota</taxon>
        <taxon>Bacilli</taxon>
        <taxon>Bacillales</taxon>
        <taxon>Bacillaceae</taxon>
        <taxon>Heyndrickxia</taxon>
    </lineage>
</organism>
<feature type="binding site" evidence="3">
    <location>
        <begin position="47"/>
        <end position="54"/>
    </location>
    <ligand>
        <name>substrate</name>
    </ligand>
</feature>
<evidence type="ECO:0000256" key="3">
    <source>
        <dbReference type="PIRSR" id="PIRSR613078-2"/>
    </source>
</evidence>
<dbReference type="InterPro" id="IPR013078">
    <property type="entry name" value="His_Pase_superF_clade-1"/>
</dbReference>
<gene>
    <name evidence="6" type="ORF">P5X88_10680</name>
</gene>
<dbReference type="GO" id="GO:0045820">
    <property type="term" value="P:negative regulation of glycolytic process"/>
    <property type="evidence" value="ECO:0007669"/>
    <property type="project" value="TreeGrafter"/>
</dbReference>
<dbReference type="PANTHER" id="PTHR46517:SF1">
    <property type="entry name" value="FRUCTOSE-2,6-BISPHOSPHATASE TIGAR"/>
    <property type="match status" value="1"/>
</dbReference>
<dbReference type="RefSeq" id="WP_280616640.1">
    <property type="nucleotide sequence ID" value="NZ_JAROYP010000005.1"/>
</dbReference>
<feature type="chain" id="PRO_5043678259" evidence="5">
    <location>
        <begin position="19"/>
        <end position="261"/>
    </location>
</feature>
<sequence>MKKLIVLMFSLLLVFSLAACSQSQNNDETTKIKNKDKDNKVTFYITRHGKTIFNTNDRVQGWSDTPLTEDGIKVAEDLGKGLKVEKVKFDAAYSSDSGRAIETENLVLKNSGQKDVKLNQDKNLREVYFGIFEGDLNGAMWGQIMKTLHQNSMESLMKLGLPKIVDTISAIDETKQAENWQQVSNRFKISIDQIAKKQEKNGGGNVLIVSHGMSINAFISIIAPDQQLDQLENASVTKVEYKDGKYTVKSVNDMSYVKKGQ</sequence>
<dbReference type="AlphaFoldDB" id="A0AAW6SSZ2"/>
<dbReference type="PANTHER" id="PTHR46517">
    <property type="entry name" value="FRUCTOSE-2,6-BISPHOSPHATASE TIGAR"/>
    <property type="match status" value="1"/>
</dbReference>
<comment type="caution">
    <text evidence="6">The sequence shown here is derived from an EMBL/GenBank/DDBJ whole genome shotgun (WGS) entry which is preliminary data.</text>
</comment>
<dbReference type="InterPro" id="IPR029033">
    <property type="entry name" value="His_PPase_superfam"/>
</dbReference>
<dbReference type="Pfam" id="PF00300">
    <property type="entry name" value="His_Phos_1"/>
    <property type="match status" value="1"/>
</dbReference>
<name>A0AAW6SSZ2_9BACI</name>
<keyword evidence="5" id="KW-0732">Signal</keyword>
<dbReference type="GO" id="GO:0005829">
    <property type="term" value="C:cytosol"/>
    <property type="evidence" value="ECO:0007669"/>
    <property type="project" value="TreeGrafter"/>
</dbReference>
<proteinExistence type="predicted"/>
<dbReference type="Gene3D" id="3.40.50.1240">
    <property type="entry name" value="Phosphoglycerate mutase-like"/>
    <property type="match status" value="1"/>
</dbReference>
<dbReference type="SUPFAM" id="SSF53254">
    <property type="entry name" value="Phosphoglycerate mutase-like"/>
    <property type="match status" value="1"/>
</dbReference>
<evidence type="ECO:0000256" key="5">
    <source>
        <dbReference type="SAM" id="SignalP"/>
    </source>
</evidence>
<feature type="signal peptide" evidence="5">
    <location>
        <begin position="1"/>
        <end position="18"/>
    </location>
</feature>
<dbReference type="Proteomes" id="UP001159179">
    <property type="component" value="Unassembled WGS sequence"/>
</dbReference>
<feature type="active site" description="Tele-phosphohistidine intermediate" evidence="2">
    <location>
        <position position="48"/>
    </location>
</feature>
<keyword evidence="1" id="KW-0378">Hydrolase</keyword>
<reference evidence="6" key="1">
    <citation type="submission" date="2023-03" db="EMBL/GenBank/DDBJ databases">
        <title>Bacterial isolates from washroom surfaces on a university campus.</title>
        <authorList>
            <person name="Holman D.B."/>
            <person name="Gzyl K.E."/>
            <person name="Taheri A.E."/>
        </authorList>
    </citation>
    <scope>NUCLEOTIDE SEQUENCE</scope>
    <source>
        <strain evidence="6">RD03</strain>
    </source>
</reference>
<dbReference type="SMART" id="SM00855">
    <property type="entry name" value="PGAM"/>
    <property type="match status" value="1"/>
</dbReference>
<evidence type="ECO:0000256" key="4">
    <source>
        <dbReference type="PIRSR" id="PIRSR613078-3"/>
    </source>
</evidence>
<feature type="binding site" evidence="3">
    <location>
        <position position="99"/>
    </location>
    <ligand>
        <name>substrate</name>
    </ligand>
</feature>
<dbReference type="GO" id="GO:0004331">
    <property type="term" value="F:fructose-2,6-bisphosphate 2-phosphatase activity"/>
    <property type="evidence" value="ECO:0007669"/>
    <property type="project" value="TreeGrafter"/>
</dbReference>
<evidence type="ECO:0000256" key="1">
    <source>
        <dbReference type="ARBA" id="ARBA00022801"/>
    </source>
</evidence>
<dbReference type="InterPro" id="IPR051695">
    <property type="entry name" value="Phosphoglycerate_Mutase"/>
</dbReference>
<dbReference type="GO" id="GO:0043456">
    <property type="term" value="P:regulation of pentose-phosphate shunt"/>
    <property type="evidence" value="ECO:0007669"/>
    <property type="project" value="TreeGrafter"/>
</dbReference>
<feature type="site" description="Transition state stabilizer" evidence="4">
    <location>
        <position position="211"/>
    </location>
</feature>
<accession>A0AAW6SSZ2</accession>
<evidence type="ECO:0000313" key="6">
    <source>
        <dbReference type="EMBL" id="MDH5161405.1"/>
    </source>
</evidence>
<evidence type="ECO:0000256" key="2">
    <source>
        <dbReference type="PIRSR" id="PIRSR613078-1"/>
    </source>
</evidence>
<dbReference type="CDD" id="cd07067">
    <property type="entry name" value="HP_PGM_like"/>
    <property type="match status" value="1"/>
</dbReference>